<accession>A0A427B4F7</accession>
<gene>
    <name evidence="2" type="ORF">B296_00002061</name>
</gene>
<dbReference type="AlphaFoldDB" id="A0A427B4F7"/>
<feature type="compositionally biased region" description="Polar residues" evidence="1">
    <location>
        <begin position="44"/>
        <end position="55"/>
    </location>
</feature>
<protein>
    <submittedName>
        <fullName evidence="2">Uncharacterized protein</fullName>
    </submittedName>
</protein>
<proteinExistence type="predicted"/>
<comment type="caution">
    <text evidence="2">The sequence shown here is derived from an EMBL/GenBank/DDBJ whole genome shotgun (WGS) entry which is preliminary data.</text>
</comment>
<evidence type="ECO:0000256" key="1">
    <source>
        <dbReference type="SAM" id="MobiDB-lite"/>
    </source>
</evidence>
<dbReference type="Proteomes" id="UP000287651">
    <property type="component" value="Unassembled WGS sequence"/>
</dbReference>
<evidence type="ECO:0000313" key="2">
    <source>
        <dbReference type="EMBL" id="RRT83336.1"/>
    </source>
</evidence>
<reference evidence="2 3" key="1">
    <citation type="journal article" date="2014" name="Agronomy (Basel)">
        <title>A Draft Genome Sequence for Ensete ventricosum, the Drought-Tolerant Tree Against Hunger.</title>
        <authorList>
            <person name="Harrison J."/>
            <person name="Moore K.A."/>
            <person name="Paszkiewicz K."/>
            <person name="Jones T."/>
            <person name="Grant M."/>
            <person name="Ambacheew D."/>
            <person name="Muzemil S."/>
            <person name="Studholme D.J."/>
        </authorList>
    </citation>
    <scope>NUCLEOTIDE SEQUENCE [LARGE SCALE GENOMIC DNA]</scope>
</reference>
<feature type="region of interest" description="Disordered" evidence="1">
    <location>
        <begin position="34"/>
        <end position="60"/>
    </location>
</feature>
<sequence length="112" mass="11522">MGAGSRGGSGKQQRCCCVWVERKAAATAAWVASGDAGAGDDNSRGMTTAHGQRSRTCGGVPFLLKMPTTMREGTSMVGKNGIWQPTTTGGEMQAMGAALMVAATDDVGLRRL</sequence>
<evidence type="ECO:0000313" key="3">
    <source>
        <dbReference type="Proteomes" id="UP000287651"/>
    </source>
</evidence>
<dbReference type="EMBL" id="AMZH03000513">
    <property type="protein sequence ID" value="RRT83336.1"/>
    <property type="molecule type" value="Genomic_DNA"/>
</dbReference>
<organism evidence="2 3">
    <name type="scientific">Ensete ventricosum</name>
    <name type="common">Abyssinian banana</name>
    <name type="synonym">Musa ensete</name>
    <dbReference type="NCBI Taxonomy" id="4639"/>
    <lineage>
        <taxon>Eukaryota</taxon>
        <taxon>Viridiplantae</taxon>
        <taxon>Streptophyta</taxon>
        <taxon>Embryophyta</taxon>
        <taxon>Tracheophyta</taxon>
        <taxon>Spermatophyta</taxon>
        <taxon>Magnoliopsida</taxon>
        <taxon>Liliopsida</taxon>
        <taxon>Zingiberales</taxon>
        <taxon>Musaceae</taxon>
        <taxon>Ensete</taxon>
    </lineage>
</organism>
<name>A0A427B4F7_ENSVE</name>